<evidence type="ECO:0000313" key="7">
    <source>
        <dbReference type="EMBL" id="SVA71333.1"/>
    </source>
</evidence>
<keyword evidence="3" id="KW-0808">Transferase</keyword>
<organism evidence="7">
    <name type="scientific">marine metagenome</name>
    <dbReference type="NCBI Taxonomy" id="408172"/>
    <lineage>
        <taxon>unclassified sequences</taxon>
        <taxon>metagenomes</taxon>
        <taxon>ecological metagenomes</taxon>
    </lineage>
</organism>
<dbReference type="Gene3D" id="3.90.1110.10">
    <property type="entry name" value="RNA polymerase Rpb2, domain 2"/>
    <property type="match status" value="1"/>
</dbReference>
<dbReference type="GO" id="GO:0003677">
    <property type="term" value="F:DNA binding"/>
    <property type="evidence" value="ECO:0007669"/>
    <property type="project" value="InterPro"/>
</dbReference>
<protein>
    <recommendedName>
        <fullName evidence="1">DNA-directed RNA polymerase</fullName>
        <ecNumber evidence="1">2.7.7.6</ecNumber>
    </recommendedName>
</protein>
<sequence>MPNKANGRINFGNIKEIISPPNLIEIQVDSYHEFLQAELSPGKRENTGLEAVFNEIFPVTSYDEKVVLKYCHYEIGAPKMDWLKCIDEGQTYGAPLHVIFRLKDQKGTKEEKVFMGEVPLITPQGSFVINGAERVIVSQLHRSPGVAFESSRHPNGKMLFSFRIIPDRGSWFEAQFDTNDMLY</sequence>
<gene>
    <name evidence="7" type="ORF">METZ01_LOCUS124187</name>
</gene>
<feature type="non-terminal residue" evidence="7">
    <location>
        <position position="183"/>
    </location>
</feature>
<dbReference type="InterPro" id="IPR007644">
    <property type="entry name" value="RNA_pol_bsu_protrusion"/>
</dbReference>
<feature type="domain" description="RNA polymerase beta subunit protrusion" evidence="6">
    <location>
        <begin position="22"/>
        <end position="141"/>
    </location>
</feature>
<keyword evidence="2" id="KW-0240">DNA-directed RNA polymerase</keyword>
<evidence type="ECO:0000256" key="2">
    <source>
        <dbReference type="ARBA" id="ARBA00022478"/>
    </source>
</evidence>
<dbReference type="AlphaFoldDB" id="A0A381Y4F5"/>
<keyword evidence="4" id="KW-0548">Nucleotidyltransferase</keyword>
<dbReference type="GO" id="GO:0006351">
    <property type="term" value="P:DNA-templated transcription"/>
    <property type="evidence" value="ECO:0007669"/>
    <property type="project" value="InterPro"/>
</dbReference>
<dbReference type="EC" id="2.7.7.6" evidence="1"/>
<accession>A0A381Y4F5</accession>
<dbReference type="Gene3D" id="3.90.1100.10">
    <property type="match status" value="1"/>
</dbReference>
<reference evidence="7" key="1">
    <citation type="submission" date="2018-05" db="EMBL/GenBank/DDBJ databases">
        <authorList>
            <person name="Lanie J.A."/>
            <person name="Ng W.-L."/>
            <person name="Kazmierczak K.M."/>
            <person name="Andrzejewski T.M."/>
            <person name="Davidsen T.M."/>
            <person name="Wayne K.J."/>
            <person name="Tettelin H."/>
            <person name="Glass J.I."/>
            <person name="Rusch D."/>
            <person name="Podicherti R."/>
            <person name="Tsui H.-C.T."/>
            <person name="Winkler M.E."/>
        </authorList>
    </citation>
    <scope>NUCLEOTIDE SEQUENCE</scope>
</reference>
<dbReference type="GO" id="GO:0000428">
    <property type="term" value="C:DNA-directed RNA polymerase complex"/>
    <property type="evidence" value="ECO:0007669"/>
    <property type="project" value="UniProtKB-KW"/>
</dbReference>
<evidence type="ECO:0000256" key="5">
    <source>
        <dbReference type="ARBA" id="ARBA00023163"/>
    </source>
</evidence>
<dbReference type="EMBL" id="UINC01017262">
    <property type="protein sequence ID" value="SVA71333.1"/>
    <property type="molecule type" value="Genomic_DNA"/>
</dbReference>
<name>A0A381Y4F5_9ZZZZ</name>
<dbReference type="InterPro" id="IPR037034">
    <property type="entry name" value="RNA_pol_Rpb2_2_sf"/>
</dbReference>
<dbReference type="Pfam" id="PF04563">
    <property type="entry name" value="RNA_pol_Rpb2_1"/>
    <property type="match status" value="1"/>
</dbReference>
<evidence type="ECO:0000256" key="4">
    <source>
        <dbReference type="ARBA" id="ARBA00022695"/>
    </source>
</evidence>
<dbReference type="GO" id="GO:0003899">
    <property type="term" value="F:DNA-directed RNA polymerase activity"/>
    <property type="evidence" value="ECO:0007669"/>
    <property type="project" value="UniProtKB-EC"/>
</dbReference>
<evidence type="ECO:0000256" key="3">
    <source>
        <dbReference type="ARBA" id="ARBA00022679"/>
    </source>
</evidence>
<dbReference type="SUPFAM" id="SSF64484">
    <property type="entry name" value="beta and beta-prime subunits of DNA dependent RNA-polymerase"/>
    <property type="match status" value="1"/>
</dbReference>
<evidence type="ECO:0000259" key="6">
    <source>
        <dbReference type="Pfam" id="PF04563"/>
    </source>
</evidence>
<evidence type="ECO:0000256" key="1">
    <source>
        <dbReference type="ARBA" id="ARBA00012418"/>
    </source>
</evidence>
<proteinExistence type="predicted"/>
<keyword evidence="5" id="KW-0804">Transcription</keyword>